<dbReference type="AlphaFoldDB" id="A0A8J3CP94"/>
<dbReference type="Pfam" id="PF01943">
    <property type="entry name" value="Polysacc_synt"/>
    <property type="match status" value="1"/>
</dbReference>
<keyword evidence="4 6" id="KW-1133">Transmembrane helix</keyword>
<gene>
    <name evidence="7" type="ORF">GCM10009069_05260</name>
</gene>
<dbReference type="RefSeq" id="WP_189495144.1">
    <property type="nucleotide sequence ID" value="NZ_BMZH01000002.1"/>
</dbReference>
<keyword evidence="2" id="KW-1003">Cell membrane</keyword>
<keyword evidence="8" id="KW-1185">Reference proteome</keyword>
<feature type="transmembrane region" description="Helical" evidence="6">
    <location>
        <begin position="368"/>
        <end position="391"/>
    </location>
</feature>
<feature type="transmembrane region" description="Helical" evidence="6">
    <location>
        <begin position="92"/>
        <end position="114"/>
    </location>
</feature>
<evidence type="ECO:0000256" key="4">
    <source>
        <dbReference type="ARBA" id="ARBA00022989"/>
    </source>
</evidence>
<feature type="transmembrane region" description="Helical" evidence="6">
    <location>
        <begin position="397"/>
        <end position="419"/>
    </location>
</feature>
<reference evidence="7" key="2">
    <citation type="submission" date="2020-09" db="EMBL/GenBank/DDBJ databases">
        <authorList>
            <person name="Sun Q."/>
            <person name="Kim S."/>
        </authorList>
    </citation>
    <scope>NUCLEOTIDE SEQUENCE</scope>
    <source>
        <strain evidence="7">KCTC 32513</strain>
    </source>
</reference>
<feature type="transmembrane region" description="Helical" evidence="6">
    <location>
        <begin position="50"/>
        <end position="72"/>
    </location>
</feature>
<name>A0A8J3CP94_9PROT</name>
<evidence type="ECO:0000313" key="8">
    <source>
        <dbReference type="Proteomes" id="UP000634004"/>
    </source>
</evidence>
<dbReference type="InterPro" id="IPR050833">
    <property type="entry name" value="Poly_Biosynth_Transport"/>
</dbReference>
<evidence type="ECO:0000256" key="5">
    <source>
        <dbReference type="ARBA" id="ARBA00023136"/>
    </source>
</evidence>
<dbReference type="PANTHER" id="PTHR30250">
    <property type="entry name" value="PST FAMILY PREDICTED COLANIC ACID TRANSPORTER"/>
    <property type="match status" value="1"/>
</dbReference>
<feature type="transmembrane region" description="Helical" evidence="6">
    <location>
        <begin position="20"/>
        <end position="38"/>
    </location>
</feature>
<feature type="transmembrane region" description="Helical" evidence="6">
    <location>
        <begin position="126"/>
        <end position="145"/>
    </location>
</feature>
<dbReference type="EMBL" id="BMZH01000002">
    <property type="protein sequence ID" value="GHA85094.1"/>
    <property type="molecule type" value="Genomic_DNA"/>
</dbReference>
<evidence type="ECO:0000256" key="1">
    <source>
        <dbReference type="ARBA" id="ARBA00004651"/>
    </source>
</evidence>
<comment type="subcellular location">
    <subcellularLocation>
        <location evidence="1">Cell membrane</location>
        <topology evidence="1">Multi-pass membrane protein</topology>
    </subcellularLocation>
</comment>
<feature type="transmembrane region" description="Helical" evidence="6">
    <location>
        <begin position="157"/>
        <end position="180"/>
    </location>
</feature>
<reference evidence="7" key="1">
    <citation type="journal article" date="2014" name="Int. J. Syst. Evol. Microbiol.">
        <title>Complete genome sequence of Corynebacterium casei LMG S-19264T (=DSM 44701T), isolated from a smear-ripened cheese.</title>
        <authorList>
            <consortium name="US DOE Joint Genome Institute (JGI-PGF)"/>
            <person name="Walter F."/>
            <person name="Albersmeier A."/>
            <person name="Kalinowski J."/>
            <person name="Ruckert C."/>
        </authorList>
    </citation>
    <scope>NUCLEOTIDE SEQUENCE</scope>
    <source>
        <strain evidence="7">KCTC 32513</strain>
    </source>
</reference>
<evidence type="ECO:0000256" key="3">
    <source>
        <dbReference type="ARBA" id="ARBA00022692"/>
    </source>
</evidence>
<evidence type="ECO:0000313" key="7">
    <source>
        <dbReference type="EMBL" id="GHA85094.1"/>
    </source>
</evidence>
<feature type="transmembrane region" description="Helical" evidence="6">
    <location>
        <begin position="186"/>
        <end position="206"/>
    </location>
</feature>
<dbReference type="GO" id="GO:0005886">
    <property type="term" value="C:plasma membrane"/>
    <property type="evidence" value="ECO:0007669"/>
    <property type="project" value="UniProtKB-SubCell"/>
</dbReference>
<feature type="transmembrane region" description="Helical" evidence="6">
    <location>
        <begin position="306"/>
        <end position="330"/>
    </location>
</feature>
<keyword evidence="3 6" id="KW-0812">Transmembrane</keyword>
<keyword evidence="5 6" id="KW-0472">Membrane</keyword>
<organism evidence="7 8">
    <name type="scientific">Algimonas arctica</name>
    <dbReference type="NCBI Taxonomy" id="1479486"/>
    <lineage>
        <taxon>Bacteria</taxon>
        <taxon>Pseudomonadati</taxon>
        <taxon>Pseudomonadota</taxon>
        <taxon>Alphaproteobacteria</taxon>
        <taxon>Maricaulales</taxon>
        <taxon>Robiginitomaculaceae</taxon>
        <taxon>Algimonas</taxon>
    </lineage>
</organism>
<dbReference type="PANTHER" id="PTHR30250:SF11">
    <property type="entry name" value="O-ANTIGEN TRANSPORTER-RELATED"/>
    <property type="match status" value="1"/>
</dbReference>
<evidence type="ECO:0000256" key="2">
    <source>
        <dbReference type="ARBA" id="ARBA00022475"/>
    </source>
</evidence>
<feature type="transmembrane region" description="Helical" evidence="6">
    <location>
        <begin position="336"/>
        <end position="356"/>
    </location>
</feature>
<proteinExistence type="predicted"/>
<dbReference type="Proteomes" id="UP000634004">
    <property type="component" value="Unassembled WGS sequence"/>
</dbReference>
<dbReference type="InterPro" id="IPR002797">
    <property type="entry name" value="Polysacc_synth"/>
</dbReference>
<protein>
    <submittedName>
        <fullName evidence="7">Putative membrane protein</fullName>
    </submittedName>
</protein>
<comment type="caution">
    <text evidence="7">The sequence shown here is derived from an EMBL/GenBank/DDBJ whole genome shotgun (WGS) entry which is preliminary data.</text>
</comment>
<accession>A0A8J3CP94</accession>
<evidence type="ECO:0000256" key="6">
    <source>
        <dbReference type="SAM" id="Phobius"/>
    </source>
</evidence>
<sequence>MSLFNKLVQGALKQKTAAVYLIGNILAAAVPLILLPVLTRILDTKEYGKIAVFQAVVTLSLAIVGLATGGAIKRHFFTTQDKNPEMDYAQYVAAALTILAITFAFMLALVIVLGPSGEPYIGLETPVIALGVVAASTGFIVNIRLADYQIRGQPLPFAVFQVGQSLTNLLISIAIVFFIFQTAKGRILGIVISSGLVACIAMFSLLRDKRIHFPPKVGMIRDAAMFGAPLIPHTIGQFLLGSFDRFVLQTYEGLEAVGLYAAAIQLTFIIRVINDAINKTFQPWLFDKLSGTNVENAEIVGIYYQLIAMTFIIAVIFGLTSGWIIALLLGPQFAQAGSILPILALGMAFHGVYLFLVNILMYERRTGALALSTIFLGLLQVILLFVLVPAFGIMGAAIAFTVASAFRAGGILTLCHIVYPMPWFNPKFRRN</sequence>